<evidence type="ECO:0000313" key="4">
    <source>
        <dbReference type="EMBL" id="TEY48841.1"/>
    </source>
</evidence>
<dbReference type="SUPFAM" id="SSF55811">
    <property type="entry name" value="Nudix"/>
    <property type="match status" value="1"/>
</dbReference>
<dbReference type="AlphaFoldDB" id="A0A4Y8CUX2"/>
<dbReference type="Proteomes" id="UP000297299">
    <property type="component" value="Unassembled WGS sequence"/>
</dbReference>
<evidence type="ECO:0000313" key="5">
    <source>
        <dbReference type="Proteomes" id="UP000297299"/>
    </source>
</evidence>
<dbReference type="InterPro" id="IPR020476">
    <property type="entry name" value="Nudix_hydrolase"/>
</dbReference>
<dbReference type="EMBL" id="PHWZ01000290">
    <property type="protein sequence ID" value="TEY48841.1"/>
    <property type="molecule type" value="Genomic_DNA"/>
</dbReference>
<dbReference type="STRING" id="38488.A0A4Y8CUX2"/>
<dbReference type="PANTHER" id="PTHR16099:SF5">
    <property type="entry name" value="NUCLEOTIDE TRIPHOSPHATE DIPHOSPHATASE NUDT15"/>
    <property type="match status" value="1"/>
</dbReference>
<organism evidence="4 5">
    <name type="scientific">Botryotinia calthae</name>
    <dbReference type="NCBI Taxonomy" id="38488"/>
    <lineage>
        <taxon>Eukaryota</taxon>
        <taxon>Fungi</taxon>
        <taxon>Dikarya</taxon>
        <taxon>Ascomycota</taxon>
        <taxon>Pezizomycotina</taxon>
        <taxon>Leotiomycetes</taxon>
        <taxon>Helotiales</taxon>
        <taxon>Sclerotiniaceae</taxon>
        <taxon>Botryotinia</taxon>
    </lineage>
</organism>
<name>A0A4Y8CUX2_9HELO</name>
<dbReference type="GO" id="GO:0006203">
    <property type="term" value="P:dGTP catabolic process"/>
    <property type="evidence" value="ECO:0007669"/>
    <property type="project" value="TreeGrafter"/>
</dbReference>
<comment type="similarity">
    <text evidence="2">Belongs to the Nudix hydrolase family.</text>
</comment>
<dbReference type="PANTHER" id="PTHR16099">
    <property type="entry name" value="8-OXO-DGTP DIPHOSPHATES NUDT15"/>
    <property type="match status" value="1"/>
</dbReference>
<dbReference type="OrthoDB" id="2157530at2759"/>
<proteinExistence type="inferred from homology"/>
<keyword evidence="5" id="KW-1185">Reference proteome</keyword>
<dbReference type="InterPro" id="IPR000086">
    <property type="entry name" value="NUDIX_hydrolase_dom"/>
</dbReference>
<dbReference type="FunFam" id="3.90.79.10:FF:000060">
    <property type="entry name" value="Nudix hydrolase 1"/>
    <property type="match status" value="1"/>
</dbReference>
<evidence type="ECO:0000259" key="3">
    <source>
        <dbReference type="PROSITE" id="PS51462"/>
    </source>
</evidence>
<evidence type="ECO:0000256" key="2">
    <source>
        <dbReference type="RuleBase" id="RU003476"/>
    </source>
</evidence>
<dbReference type="GO" id="GO:0005829">
    <property type="term" value="C:cytosol"/>
    <property type="evidence" value="ECO:0007669"/>
    <property type="project" value="TreeGrafter"/>
</dbReference>
<dbReference type="PRINTS" id="PR00502">
    <property type="entry name" value="NUDIXFAMILY"/>
</dbReference>
<feature type="domain" description="Nudix hydrolase" evidence="3">
    <location>
        <begin position="16"/>
        <end position="160"/>
    </location>
</feature>
<dbReference type="PROSITE" id="PS00893">
    <property type="entry name" value="NUDIX_BOX"/>
    <property type="match status" value="1"/>
</dbReference>
<sequence>MTPSPSLKSSSITPPTPLVGLGVFIIHPTHLLSTRENPMYLLGERINSTAANTWGLPGGHLEFGETFEEGASREVLEETGLYIPPKELKFFRCRNLIMKEEKRHFVSIFMVGVWDGKGEGPRVMEKEKCRGWQWYDDLLEADSIRLLILHPGTLGSPTQSDLIHTTLHECRSDVHENYTALSYVWGDANDTTYIFVNGFRFTITANLTAALHDLCDEKRQLRLRPDAVCIN</sequence>
<evidence type="ECO:0000256" key="1">
    <source>
        <dbReference type="ARBA" id="ARBA00022801"/>
    </source>
</evidence>
<dbReference type="Pfam" id="PF06985">
    <property type="entry name" value="HET"/>
    <property type="match status" value="1"/>
</dbReference>
<dbReference type="Pfam" id="PF00293">
    <property type="entry name" value="NUDIX"/>
    <property type="match status" value="1"/>
</dbReference>
<comment type="caution">
    <text evidence="4">The sequence shown here is derived from an EMBL/GenBank/DDBJ whole genome shotgun (WGS) entry which is preliminary data.</text>
</comment>
<dbReference type="PROSITE" id="PS51462">
    <property type="entry name" value="NUDIX"/>
    <property type="match status" value="1"/>
</dbReference>
<reference evidence="4 5" key="1">
    <citation type="submission" date="2017-11" db="EMBL/GenBank/DDBJ databases">
        <title>Comparative genomics of Botrytis spp.</title>
        <authorList>
            <person name="Valero-Jimenez C.A."/>
            <person name="Tapia P."/>
            <person name="Veloso J."/>
            <person name="Silva-Moreno E."/>
            <person name="Staats M."/>
            <person name="Valdes J.H."/>
            <person name="Van Kan J.A.L."/>
        </authorList>
    </citation>
    <scope>NUCLEOTIDE SEQUENCE [LARGE SCALE GENOMIC DNA]</scope>
    <source>
        <strain evidence="4 5">MUCL2830</strain>
    </source>
</reference>
<gene>
    <name evidence="4" type="ORF">BOTCAL_0291g00050</name>
</gene>
<protein>
    <recommendedName>
        <fullName evidence="3">Nudix hydrolase domain-containing protein</fullName>
    </recommendedName>
</protein>
<dbReference type="CDD" id="cd04678">
    <property type="entry name" value="NUDIX_MTH2_Nudt15"/>
    <property type="match status" value="1"/>
</dbReference>
<dbReference type="InterPro" id="IPR015797">
    <property type="entry name" value="NUDIX_hydrolase-like_dom_sf"/>
</dbReference>
<dbReference type="InterPro" id="IPR020084">
    <property type="entry name" value="NUDIX_hydrolase_CS"/>
</dbReference>
<dbReference type="GO" id="GO:0035539">
    <property type="term" value="F:8-oxo-7,8-dihydrodeoxyguanosine triphosphate pyrophosphatase activity"/>
    <property type="evidence" value="ECO:0007669"/>
    <property type="project" value="TreeGrafter"/>
</dbReference>
<accession>A0A4Y8CUX2</accession>
<keyword evidence="1 2" id="KW-0378">Hydrolase</keyword>
<dbReference type="InterPro" id="IPR010730">
    <property type="entry name" value="HET"/>
</dbReference>
<dbReference type="Gene3D" id="3.90.79.10">
    <property type="entry name" value="Nucleoside Triphosphate Pyrophosphohydrolase"/>
    <property type="match status" value="1"/>
</dbReference>